<protein>
    <submittedName>
        <fullName evidence="2">Uncharacterized protein</fullName>
    </submittedName>
</protein>
<feature type="region of interest" description="Disordered" evidence="1">
    <location>
        <begin position="80"/>
        <end position="123"/>
    </location>
</feature>
<dbReference type="AlphaFoldDB" id="A0A026WEV1"/>
<dbReference type="Proteomes" id="UP000053097">
    <property type="component" value="Unassembled WGS sequence"/>
</dbReference>
<gene>
    <name evidence="2" type="ORF">X777_04894</name>
</gene>
<dbReference type="EMBL" id="KK107238">
    <property type="protein sequence ID" value="EZA54610.1"/>
    <property type="molecule type" value="Genomic_DNA"/>
</dbReference>
<feature type="non-terminal residue" evidence="2">
    <location>
        <position position="1"/>
    </location>
</feature>
<sequence>FEFSLFSHFDFRGARHALLRERATKTRLLAHPHLHNALAKNMKLTINPRRRGIAGSASLARQVALRNVKFAEGILQPQPKPDTSRFIYSRGNFTPDDRPGRFPGGAALGSNSTSSRQPGIVGS</sequence>
<feature type="non-terminal residue" evidence="2">
    <location>
        <position position="123"/>
    </location>
</feature>
<organism evidence="2 3">
    <name type="scientific">Ooceraea biroi</name>
    <name type="common">Clonal raider ant</name>
    <name type="synonym">Cerapachys biroi</name>
    <dbReference type="NCBI Taxonomy" id="2015173"/>
    <lineage>
        <taxon>Eukaryota</taxon>
        <taxon>Metazoa</taxon>
        <taxon>Ecdysozoa</taxon>
        <taxon>Arthropoda</taxon>
        <taxon>Hexapoda</taxon>
        <taxon>Insecta</taxon>
        <taxon>Pterygota</taxon>
        <taxon>Neoptera</taxon>
        <taxon>Endopterygota</taxon>
        <taxon>Hymenoptera</taxon>
        <taxon>Apocrita</taxon>
        <taxon>Aculeata</taxon>
        <taxon>Formicoidea</taxon>
        <taxon>Formicidae</taxon>
        <taxon>Dorylinae</taxon>
        <taxon>Ooceraea</taxon>
    </lineage>
</organism>
<accession>A0A026WEV1</accession>
<proteinExistence type="predicted"/>
<evidence type="ECO:0000313" key="3">
    <source>
        <dbReference type="Proteomes" id="UP000053097"/>
    </source>
</evidence>
<evidence type="ECO:0000256" key="1">
    <source>
        <dbReference type="SAM" id="MobiDB-lite"/>
    </source>
</evidence>
<evidence type="ECO:0000313" key="2">
    <source>
        <dbReference type="EMBL" id="EZA54610.1"/>
    </source>
</evidence>
<keyword evidence="3" id="KW-1185">Reference proteome</keyword>
<name>A0A026WEV1_OOCBI</name>
<reference evidence="2 3" key="1">
    <citation type="journal article" date="2014" name="Curr. Biol.">
        <title>The genome of the clonal raider ant Cerapachys biroi.</title>
        <authorList>
            <person name="Oxley P.R."/>
            <person name="Ji L."/>
            <person name="Fetter-Pruneda I."/>
            <person name="McKenzie S.K."/>
            <person name="Li C."/>
            <person name="Hu H."/>
            <person name="Zhang G."/>
            <person name="Kronauer D.J."/>
        </authorList>
    </citation>
    <scope>NUCLEOTIDE SEQUENCE [LARGE SCALE GENOMIC DNA]</scope>
</reference>